<name>A0A0C1LAQ5_9BACT</name>
<dbReference type="AlphaFoldDB" id="A0A0C1LAQ5"/>
<keyword evidence="2" id="KW-1185">Reference proteome</keyword>
<proteinExistence type="predicted"/>
<dbReference type="EMBL" id="JSVC01000035">
    <property type="protein sequence ID" value="KIC92603.1"/>
    <property type="molecule type" value="Genomic_DNA"/>
</dbReference>
<organism evidence="1 2">
    <name type="scientific">Flavihumibacter solisilvae</name>
    <dbReference type="NCBI Taxonomy" id="1349421"/>
    <lineage>
        <taxon>Bacteria</taxon>
        <taxon>Pseudomonadati</taxon>
        <taxon>Bacteroidota</taxon>
        <taxon>Chitinophagia</taxon>
        <taxon>Chitinophagales</taxon>
        <taxon>Chitinophagaceae</taxon>
        <taxon>Flavihumibacter</taxon>
    </lineage>
</organism>
<dbReference type="Proteomes" id="UP000031408">
    <property type="component" value="Unassembled WGS sequence"/>
</dbReference>
<sequence>MGGAHFIWYTTASLNALLQSAYEQVNRYRNPGFRAIFVLLLIVSGFGCNKDDDEPQPEPPPVADSLVTQSRTATYLNSLGGWPDFYVNAYPEATAEDVAVDDDKFASTYELDTDNWYASLSLQGFEFNIPENATIKNIIVKVRRFKKGSPAIGDNFLTLMQRYNCDLGICVYGVHWTDQDSYSGKVYPDNETEYIFSQPGSGYNGGYFHNESYLWTPAIINKTFFGVRIDVSPPVGAGKVKIYYDQVTVTVEYLVPR</sequence>
<evidence type="ECO:0000313" key="2">
    <source>
        <dbReference type="Proteomes" id="UP000031408"/>
    </source>
</evidence>
<comment type="caution">
    <text evidence="1">The sequence shown here is derived from an EMBL/GenBank/DDBJ whole genome shotgun (WGS) entry which is preliminary data.</text>
</comment>
<dbReference type="RefSeq" id="WP_039144077.1">
    <property type="nucleotide sequence ID" value="NZ_JSVC01000035.1"/>
</dbReference>
<accession>A0A0C1LAQ5</accession>
<reference evidence="1 2" key="1">
    <citation type="submission" date="2014-11" db="EMBL/GenBank/DDBJ databases">
        <title>Genome sequence of Flavihumibacter solisilvae 3-3.</title>
        <authorList>
            <person name="Zhou G."/>
            <person name="Li M."/>
            <person name="Wang G."/>
        </authorList>
    </citation>
    <scope>NUCLEOTIDE SEQUENCE [LARGE SCALE GENOMIC DNA]</scope>
    <source>
        <strain evidence="1 2">3-3</strain>
    </source>
</reference>
<protein>
    <submittedName>
        <fullName evidence="1">Uncharacterized protein</fullName>
    </submittedName>
</protein>
<evidence type="ECO:0000313" key="1">
    <source>
        <dbReference type="EMBL" id="KIC92603.1"/>
    </source>
</evidence>
<gene>
    <name evidence="1" type="ORF">OI18_21950</name>
</gene>